<evidence type="ECO:0000313" key="9">
    <source>
        <dbReference type="Proteomes" id="UP000255355"/>
    </source>
</evidence>
<comment type="caution">
    <text evidence="8">The sequence shown here is derived from an EMBL/GenBank/DDBJ whole genome shotgun (WGS) entry which is preliminary data.</text>
</comment>
<protein>
    <submittedName>
        <fullName evidence="8">Cytochrome P450</fullName>
    </submittedName>
</protein>
<dbReference type="Proteomes" id="UP000255355">
    <property type="component" value="Unassembled WGS sequence"/>
</dbReference>
<feature type="region of interest" description="Disordered" evidence="7">
    <location>
        <begin position="438"/>
        <end position="460"/>
    </location>
</feature>
<dbReference type="InterPro" id="IPR002397">
    <property type="entry name" value="Cyt_P450_B"/>
</dbReference>
<keyword evidence="9" id="KW-1185">Reference proteome</keyword>
<gene>
    <name evidence="8" type="ORF">DFR68_12022</name>
</gene>
<comment type="similarity">
    <text evidence="1">Belongs to the cytochrome P450 family.</text>
</comment>
<reference evidence="8 9" key="1">
    <citation type="submission" date="2018-07" db="EMBL/GenBank/DDBJ databases">
        <title>Genomic Encyclopedia of Type Strains, Phase IV (KMG-IV): sequencing the most valuable type-strain genomes for metagenomic binning, comparative biology and taxonomic classification.</title>
        <authorList>
            <person name="Goeker M."/>
        </authorList>
    </citation>
    <scope>NUCLEOTIDE SEQUENCE [LARGE SCALE GENOMIC DNA]</scope>
    <source>
        <strain evidence="8 9">DSM 44952</strain>
    </source>
</reference>
<keyword evidence="5" id="KW-0408">Iron</keyword>
<dbReference type="Gene3D" id="1.10.630.10">
    <property type="entry name" value="Cytochrome P450"/>
    <property type="match status" value="1"/>
</dbReference>
<keyword evidence="3" id="KW-0479">Metal-binding</keyword>
<proteinExistence type="inferred from homology"/>
<evidence type="ECO:0000256" key="4">
    <source>
        <dbReference type="ARBA" id="ARBA00023002"/>
    </source>
</evidence>
<dbReference type="PANTHER" id="PTHR46696:SF1">
    <property type="entry name" value="CYTOCHROME P450 YJIB-RELATED"/>
    <property type="match status" value="1"/>
</dbReference>
<evidence type="ECO:0000256" key="3">
    <source>
        <dbReference type="ARBA" id="ARBA00022723"/>
    </source>
</evidence>
<dbReference type="GO" id="GO:0004497">
    <property type="term" value="F:monooxygenase activity"/>
    <property type="evidence" value="ECO:0007669"/>
    <property type="project" value="UniProtKB-KW"/>
</dbReference>
<evidence type="ECO:0000256" key="5">
    <source>
        <dbReference type="ARBA" id="ARBA00023004"/>
    </source>
</evidence>
<dbReference type="GO" id="GO:0005506">
    <property type="term" value="F:iron ion binding"/>
    <property type="evidence" value="ECO:0007669"/>
    <property type="project" value="InterPro"/>
</dbReference>
<dbReference type="GO" id="GO:0020037">
    <property type="term" value="F:heme binding"/>
    <property type="evidence" value="ECO:0007669"/>
    <property type="project" value="InterPro"/>
</dbReference>
<dbReference type="PANTHER" id="PTHR46696">
    <property type="entry name" value="P450, PUTATIVE (EUROFUNG)-RELATED"/>
    <property type="match status" value="1"/>
</dbReference>
<dbReference type="InterPro" id="IPR036396">
    <property type="entry name" value="Cyt_P450_sf"/>
</dbReference>
<accession>A0A370GID1</accession>
<dbReference type="STRING" id="1210089.GCA_001613165_06047"/>
<dbReference type="SUPFAM" id="SSF48264">
    <property type="entry name" value="Cytochrome P450"/>
    <property type="match status" value="1"/>
</dbReference>
<evidence type="ECO:0000313" key="8">
    <source>
        <dbReference type="EMBL" id="RDI43555.1"/>
    </source>
</evidence>
<name>A0A370GID1_9NOCA</name>
<evidence type="ECO:0000256" key="6">
    <source>
        <dbReference type="ARBA" id="ARBA00023033"/>
    </source>
</evidence>
<dbReference type="GO" id="GO:0016705">
    <property type="term" value="F:oxidoreductase activity, acting on paired donors, with incorporation or reduction of molecular oxygen"/>
    <property type="evidence" value="ECO:0007669"/>
    <property type="project" value="InterPro"/>
</dbReference>
<keyword evidence="4" id="KW-0560">Oxidoreductase</keyword>
<dbReference type="EMBL" id="QQAZ01000020">
    <property type="protein sequence ID" value="RDI43555.1"/>
    <property type="molecule type" value="Genomic_DNA"/>
</dbReference>
<organism evidence="8 9">
    <name type="scientific">Nocardia mexicana</name>
    <dbReference type="NCBI Taxonomy" id="279262"/>
    <lineage>
        <taxon>Bacteria</taxon>
        <taxon>Bacillati</taxon>
        <taxon>Actinomycetota</taxon>
        <taxon>Actinomycetes</taxon>
        <taxon>Mycobacteriales</taxon>
        <taxon>Nocardiaceae</taxon>
        <taxon>Nocardia</taxon>
    </lineage>
</organism>
<evidence type="ECO:0000256" key="2">
    <source>
        <dbReference type="ARBA" id="ARBA00022617"/>
    </source>
</evidence>
<dbReference type="PRINTS" id="PR00359">
    <property type="entry name" value="BP450"/>
</dbReference>
<dbReference type="AlphaFoldDB" id="A0A370GID1"/>
<evidence type="ECO:0000256" key="7">
    <source>
        <dbReference type="SAM" id="MobiDB-lite"/>
    </source>
</evidence>
<evidence type="ECO:0000256" key="1">
    <source>
        <dbReference type="ARBA" id="ARBA00010617"/>
    </source>
</evidence>
<sequence>MESAPKEQPPVGAVHGGASASASTAGVCPVVQGSPFEVDGPRVLLHVPEFAADPHAAYARMRREFGSLVPVELSPGVPATLVIGYRTAVRILNDHEHFPADPSVWQKDIPPDCPVLPMLQARDNALRKAGTDHARLRAAYAVLSGVDLNALHGAVDREADRLINAFARKGAADLHRDYALPLMFGVLSDLFAIPDPLARRVYRGQAMIMDGIDAAGGELMFGAALAEAVQYRRAHPGDDLMSRMMAHPVELTESELVMQVALPFAAGNEPTANLISNALWRLLSASDVRGQNFADGLLSGSLSTRDAVDEVLFTDPPLANFCISYPRQATLIGNVWLPAHQPVVVSLAACNNDPAVTAADRTGNRSHLAYGLGVHRCPAIAMTEVIATRAIDQILDALPEMRLATPPDDVSWRPGIFHRALAALPVVFEPVREPMRLIAPPQSAPKPRTDRRPLSWHTTS</sequence>
<keyword evidence="2" id="KW-0349">Heme</keyword>
<keyword evidence="6" id="KW-0503">Monooxygenase</keyword>